<reference evidence="1" key="1">
    <citation type="submission" date="2015-12" db="EMBL/GenBank/DDBJ databases">
        <title>Update maize B73 reference genome by single molecule sequencing technologies.</title>
        <authorList>
            <consortium name="Maize Genome Sequencing Project"/>
            <person name="Ware D."/>
        </authorList>
    </citation>
    <scope>NUCLEOTIDE SEQUENCE</scope>
    <source>
        <tissue evidence="1">Seedling</tissue>
    </source>
</reference>
<accession>A0A1D6GDP4</accession>
<dbReference type="EMBL" id="CM000781">
    <property type="protein sequence ID" value="AQK61743.1"/>
    <property type="molecule type" value="Genomic_DNA"/>
</dbReference>
<sequence>METLVVALRWAGRVTGIMCFTLSVSPPFAFSPSVYRVLVCWSRLLC</sequence>
<proteinExistence type="predicted"/>
<gene>
    <name evidence="1" type="ORF">ZEAMMB73_Zm00001d012888</name>
</gene>
<name>A0A1D6GDP4_MAIZE</name>
<dbReference type="AlphaFoldDB" id="A0A1D6GDP4"/>
<protein>
    <submittedName>
        <fullName evidence="1">Uncharacterized protein</fullName>
    </submittedName>
</protein>
<organism evidence="1">
    <name type="scientific">Zea mays</name>
    <name type="common">Maize</name>
    <dbReference type="NCBI Taxonomy" id="4577"/>
    <lineage>
        <taxon>Eukaryota</taxon>
        <taxon>Viridiplantae</taxon>
        <taxon>Streptophyta</taxon>
        <taxon>Embryophyta</taxon>
        <taxon>Tracheophyta</taxon>
        <taxon>Spermatophyta</taxon>
        <taxon>Magnoliopsida</taxon>
        <taxon>Liliopsida</taxon>
        <taxon>Poales</taxon>
        <taxon>Poaceae</taxon>
        <taxon>PACMAD clade</taxon>
        <taxon>Panicoideae</taxon>
        <taxon>Andropogonodae</taxon>
        <taxon>Andropogoneae</taxon>
        <taxon>Tripsacinae</taxon>
        <taxon>Zea</taxon>
    </lineage>
</organism>
<evidence type="ECO:0000313" key="1">
    <source>
        <dbReference type="EMBL" id="AQK61743.1"/>
    </source>
</evidence>